<name>A0ABQ6D0C8_9HYPH</name>
<dbReference type="Proteomes" id="UP001156882">
    <property type="component" value="Unassembled WGS sequence"/>
</dbReference>
<keyword evidence="2" id="KW-1185">Reference proteome</keyword>
<dbReference type="InterPro" id="IPR009609">
    <property type="entry name" value="Phosphonate_metab_PhnG"/>
</dbReference>
<dbReference type="NCBIfam" id="TIGR03293">
    <property type="entry name" value="PhnG_redo"/>
    <property type="match status" value="1"/>
</dbReference>
<protein>
    <submittedName>
        <fullName evidence="1">Phosphonate metabolism protein PhnG</fullName>
    </submittedName>
</protein>
<proteinExistence type="predicted"/>
<accession>A0ABQ6D0C8</accession>
<dbReference type="EMBL" id="BSPC01000093">
    <property type="protein sequence ID" value="GLS23961.1"/>
    <property type="molecule type" value="Genomic_DNA"/>
</dbReference>
<evidence type="ECO:0000313" key="2">
    <source>
        <dbReference type="Proteomes" id="UP001156882"/>
    </source>
</evidence>
<evidence type="ECO:0000313" key="1">
    <source>
        <dbReference type="EMBL" id="GLS23961.1"/>
    </source>
</evidence>
<sequence length="176" mass="18657">MSISLDNIIAKLESGFVMNETSPAIHRQVQTSLKARQATMRLCAHASRAELDQALAGLAPLPTHAPLRPAQTGLVMLQGRIGGDGAPFNLGEASASRAAIRLASGEIGFAYHLGRDLAKANAAALLDALWQDEGRREAVSRALQPVAARLEAEAATTTRQTAATKVNFFTMVRGED</sequence>
<organism evidence="1 2">
    <name type="scientific">Labrys miyagiensis</name>
    <dbReference type="NCBI Taxonomy" id="346912"/>
    <lineage>
        <taxon>Bacteria</taxon>
        <taxon>Pseudomonadati</taxon>
        <taxon>Pseudomonadota</taxon>
        <taxon>Alphaproteobacteria</taxon>
        <taxon>Hyphomicrobiales</taxon>
        <taxon>Xanthobacteraceae</taxon>
        <taxon>Labrys</taxon>
    </lineage>
</organism>
<reference evidence="2" key="1">
    <citation type="journal article" date="2019" name="Int. J. Syst. Evol. Microbiol.">
        <title>The Global Catalogue of Microorganisms (GCM) 10K type strain sequencing project: providing services to taxonomists for standard genome sequencing and annotation.</title>
        <authorList>
            <consortium name="The Broad Institute Genomics Platform"/>
            <consortium name="The Broad Institute Genome Sequencing Center for Infectious Disease"/>
            <person name="Wu L."/>
            <person name="Ma J."/>
        </authorList>
    </citation>
    <scope>NUCLEOTIDE SEQUENCE [LARGE SCALE GENOMIC DNA]</scope>
    <source>
        <strain evidence="2">NBRC 101365</strain>
    </source>
</reference>
<comment type="caution">
    <text evidence="1">The sequence shown here is derived from an EMBL/GenBank/DDBJ whole genome shotgun (WGS) entry which is preliminary data.</text>
</comment>
<dbReference type="Pfam" id="PF06754">
    <property type="entry name" value="PhnG"/>
    <property type="match status" value="1"/>
</dbReference>
<gene>
    <name evidence="1" type="primary">phnG</name>
    <name evidence="1" type="ORF">GCM10007874_69820</name>
</gene>